<evidence type="ECO:0000313" key="4">
    <source>
        <dbReference type="EMBL" id="HIU57053.1"/>
    </source>
</evidence>
<keyword evidence="3" id="KW-1133">Transmembrane helix</keyword>
<dbReference type="Gene3D" id="1.10.1760.20">
    <property type="match status" value="1"/>
</dbReference>
<reference evidence="4" key="1">
    <citation type="submission" date="2020-10" db="EMBL/GenBank/DDBJ databases">
        <authorList>
            <person name="Gilroy R."/>
        </authorList>
    </citation>
    <scope>NUCLEOTIDE SEQUENCE</scope>
    <source>
        <strain evidence="4">USAMLcec3-3695</strain>
    </source>
</reference>
<sequence length="185" mass="19599">MKLKTRDICLCAVFAALAAVGAFIKIPVPVCPFTLQTLFTTMAGLLLGSRRGAFSIAIYIIIGLLGVPVFTQGGGIGYVAVPTFGYILGFCAGAFVTGKLAEKAESLSFLRLFAASLAGLVLVYAFGLVYYYIISNYVSGNNPIGIYKLLVYCFIVFIPGDVASCAVAALVAKRLLPVLRQNGYV</sequence>
<organism evidence="4 5">
    <name type="scientific">Candidatus Ornithomonoglobus merdipullorum</name>
    <dbReference type="NCBI Taxonomy" id="2840895"/>
    <lineage>
        <taxon>Bacteria</taxon>
        <taxon>Bacillati</taxon>
        <taxon>Bacillota</taxon>
        <taxon>Clostridia</taxon>
        <taxon>Candidatus Ornithomonoglobus</taxon>
    </lineage>
</organism>
<dbReference type="EMBL" id="DVNB01000049">
    <property type="protein sequence ID" value="HIU57053.1"/>
    <property type="molecule type" value="Genomic_DNA"/>
</dbReference>
<evidence type="ECO:0000256" key="1">
    <source>
        <dbReference type="ARBA" id="ARBA00010692"/>
    </source>
</evidence>
<feature type="transmembrane region" description="Helical" evidence="3">
    <location>
        <begin position="53"/>
        <end position="70"/>
    </location>
</feature>
<keyword evidence="2" id="KW-1003">Cell membrane</keyword>
<name>A0A9D1SEU9_9FIRM</name>
<dbReference type="InterPro" id="IPR003784">
    <property type="entry name" value="BioY"/>
</dbReference>
<dbReference type="Pfam" id="PF02632">
    <property type="entry name" value="BioY"/>
    <property type="match status" value="1"/>
</dbReference>
<keyword evidence="3" id="KW-0812">Transmembrane</keyword>
<dbReference type="GO" id="GO:0005886">
    <property type="term" value="C:plasma membrane"/>
    <property type="evidence" value="ECO:0007669"/>
    <property type="project" value="UniProtKB-SubCell"/>
</dbReference>
<evidence type="ECO:0000256" key="3">
    <source>
        <dbReference type="SAM" id="Phobius"/>
    </source>
</evidence>
<dbReference type="AlphaFoldDB" id="A0A9D1SEU9"/>
<feature type="transmembrane region" description="Helical" evidence="3">
    <location>
        <begin position="146"/>
        <end position="172"/>
    </location>
</feature>
<accession>A0A9D1SEU9</accession>
<keyword evidence="2" id="KW-0813">Transport</keyword>
<feature type="transmembrane region" description="Helical" evidence="3">
    <location>
        <begin position="109"/>
        <end position="134"/>
    </location>
</feature>
<reference evidence="4" key="2">
    <citation type="journal article" date="2021" name="PeerJ">
        <title>Extensive microbial diversity within the chicken gut microbiome revealed by metagenomics and culture.</title>
        <authorList>
            <person name="Gilroy R."/>
            <person name="Ravi A."/>
            <person name="Getino M."/>
            <person name="Pursley I."/>
            <person name="Horton D.L."/>
            <person name="Alikhan N.F."/>
            <person name="Baker D."/>
            <person name="Gharbi K."/>
            <person name="Hall N."/>
            <person name="Watson M."/>
            <person name="Adriaenssens E.M."/>
            <person name="Foster-Nyarko E."/>
            <person name="Jarju S."/>
            <person name="Secka A."/>
            <person name="Antonio M."/>
            <person name="Oren A."/>
            <person name="Chaudhuri R.R."/>
            <person name="La Ragione R."/>
            <person name="Hildebrand F."/>
            <person name="Pallen M.J."/>
        </authorList>
    </citation>
    <scope>NUCLEOTIDE SEQUENCE</scope>
    <source>
        <strain evidence="4">USAMLcec3-3695</strain>
    </source>
</reference>
<comment type="caution">
    <text evidence="4">The sequence shown here is derived from an EMBL/GenBank/DDBJ whole genome shotgun (WGS) entry which is preliminary data.</text>
</comment>
<dbReference type="PIRSF" id="PIRSF016661">
    <property type="entry name" value="BioY"/>
    <property type="match status" value="1"/>
</dbReference>
<dbReference type="PANTHER" id="PTHR34295:SF1">
    <property type="entry name" value="BIOTIN TRANSPORTER BIOY"/>
    <property type="match status" value="1"/>
</dbReference>
<dbReference type="Proteomes" id="UP000824109">
    <property type="component" value="Unassembled WGS sequence"/>
</dbReference>
<dbReference type="PANTHER" id="PTHR34295">
    <property type="entry name" value="BIOTIN TRANSPORTER BIOY"/>
    <property type="match status" value="1"/>
</dbReference>
<gene>
    <name evidence="4" type="ORF">IAA61_04465</name>
</gene>
<evidence type="ECO:0000256" key="2">
    <source>
        <dbReference type="PIRNR" id="PIRNR016661"/>
    </source>
</evidence>
<comment type="similarity">
    <text evidence="1 2">Belongs to the BioY family.</text>
</comment>
<proteinExistence type="inferred from homology"/>
<feature type="transmembrane region" description="Helical" evidence="3">
    <location>
        <begin position="76"/>
        <end position="97"/>
    </location>
</feature>
<protein>
    <recommendedName>
        <fullName evidence="2">Biotin transporter</fullName>
    </recommendedName>
</protein>
<dbReference type="GO" id="GO:0015225">
    <property type="term" value="F:biotin transmembrane transporter activity"/>
    <property type="evidence" value="ECO:0007669"/>
    <property type="project" value="UniProtKB-UniRule"/>
</dbReference>
<keyword evidence="2 3" id="KW-0472">Membrane</keyword>
<comment type="subcellular location">
    <subcellularLocation>
        <location evidence="2">Cell membrane</location>
        <topology evidence="2">Multi-pass membrane protein</topology>
    </subcellularLocation>
</comment>
<evidence type="ECO:0000313" key="5">
    <source>
        <dbReference type="Proteomes" id="UP000824109"/>
    </source>
</evidence>